<gene>
    <name evidence="1" type="ORF">O181_046247</name>
</gene>
<organism evidence="1 2">
    <name type="scientific">Austropuccinia psidii MF-1</name>
    <dbReference type="NCBI Taxonomy" id="1389203"/>
    <lineage>
        <taxon>Eukaryota</taxon>
        <taxon>Fungi</taxon>
        <taxon>Dikarya</taxon>
        <taxon>Basidiomycota</taxon>
        <taxon>Pucciniomycotina</taxon>
        <taxon>Pucciniomycetes</taxon>
        <taxon>Pucciniales</taxon>
        <taxon>Sphaerophragmiaceae</taxon>
        <taxon>Austropuccinia</taxon>
    </lineage>
</organism>
<sequence>MWADVAKLACQSGPFHHLQKQEVGSELWTGPRAAYKLQLDNCSESCARSVVSTPYICQGTVLLIILPSFSRINPYTCSLSIYSFTSLILLISPTTRCVCVVHYVKGLPCYSQSHYYLTQLYYPLVYTLNLSPRTHVTNV</sequence>
<comment type="caution">
    <text evidence="1">The sequence shown here is derived from an EMBL/GenBank/DDBJ whole genome shotgun (WGS) entry which is preliminary data.</text>
</comment>
<accession>A0A9Q3HJH7</accession>
<dbReference type="EMBL" id="AVOT02019153">
    <property type="protein sequence ID" value="MBW0506532.1"/>
    <property type="molecule type" value="Genomic_DNA"/>
</dbReference>
<keyword evidence="2" id="KW-1185">Reference proteome</keyword>
<evidence type="ECO:0000313" key="2">
    <source>
        <dbReference type="Proteomes" id="UP000765509"/>
    </source>
</evidence>
<evidence type="ECO:0000313" key="1">
    <source>
        <dbReference type="EMBL" id="MBW0506532.1"/>
    </source>
</evidence>
<name>A0A9Q3HJH7_9BASI</name>
<protein>
    <submittedName>
        <fullName evidence="1">Uncharacterized protein</fullName>
    </submittedName>
</protein>
<dbReference type="AlphaFoldDB" id="A0A9Q3HJH7"/>
<reference evidence="1" key="1">
    <citation type="submission" date="2021-03" db="EMBL/GenBank/DDBJ databases">
        <title>Draft genome sequence of rust myrtle Austropuccinia psidii MF-1, a brazilian biotype.</title>
        <authorList>
            <person name="Quecine M.C."/>
            <person name="Pachon D.M.R."/>
            <person name="Bonatelli M.L."/>
            <person name="Correr F.H."/>
            <person name="Franceschini L.M."/>
            <person name="Leite T.F."/>
            <person name="Margarido G.R.A."/>
            <person name="Almeida C.A."/>
            <person name="Ferrarezi J.A."/>
            <person name="Labate C.A."/>
        </authorList>
    </citation>
    <scope>NUCLEOTIDE SEQUENCE</scope>
    <source>
        <strain evidence="1">MF-1</strain>
    </source>
</reference>
<proteinExistence type="predicted"/>
<dbReference type="Proteomes" id="UP000765509">
    <property type="component" value="Unassembled WGS sequence"/>
</dbReference>